<keyword evidence="2" id="KW-1185">Reference proteome</keyword>
<dbReference type="EnsemblMetazoa" id="ENSAATROPT004430">
    <property type="protein sequence ID" value="ENSAATROPP004246"/>
    <property type="gene ID" value="ENSAATROPG003513"/>
</dbReference>
<sequence length="118" mass="13004">MFSRTNRCVCAATRISEDLVNSVDSCSSLFSTSLRSRSLSRMTLRSISYSVLLWRLFCSFSSLSWASNLAISSSRCCRNSSIELSLPVSSFISDVSCSCIALYLPSSVLICLRHSSFS</sequence>
<protein>
    <submittedName>
        <fullName evidence="1">Uncharacterized protein</fullName>
    </submittedName>
</protein>
<evidence type="ECO:0000313" key="2">
    <source>
        <dbReference type="Proteomes" id="UP000075880"/>
    </source>
</evidence>
<evidence type="ECO:0000313" key="1">
    <source>
        <dbReference type="EnsemblMetazoa" id="ENSAATROPP004246"/>
    </source>
</evidence>
<name>A0AAG5CZH5_ANOAO</name>
<reference evidence="1" key="1">
    <citation type="submission" date="2024-04" db="UniProtKB">
        <authorList>
            <consortium name="EnsemblMetazoa"/>
        </authorList>
    </citation>
    <scope>IDENTIFICATION</scope>
    <source>
        <strain evidence="1">EBRO</strain>
    </source>
</reference>
<accession>A0AAG5CZH5</accession>
<organism evidence="1 2">
    <name type="scientific">Anopheles atroparvus</name>
    <name type="common">European mosquito</name>
    <dbReference type="NCBI Taxonomy" id="41427"/>
    <lineage>
        <taxon>Eukaryota</taxon>
        <taxon>Metazoa</taxon>
        <taxon>Ecdysozoa</taxon>
        <taxon>Arthropoda</taxon>
        <taxon>Hexapoda</taxon>
        <taxon>Insecta</taxon>
        <taxon>Pterygota</taxon>
        <taxon>Neoptera</taxon>
        <taxon>Endopterygota</taxon>
        <taxon>Diptera</taxon>
        <taxon>Nematocera</taxon>
        <taxon>Culicoidea</taxon>
        <taxon>Culicidae</taxon>
        <taxon>Anophelinae</taxon>
        <taxon>Anopheles</taxon>
    </lineage>
</organism>
<proteinExistence type="predicted"/>
<dbReference type="Proteomes" id="UP000075880">
    <property type="component" value="Unassembled WGS sequence"/>
</dbReference>
<dbReference type="AlphaFoldDB" id="A0AAG5CZH5"/>